<evidence type="ECO:0000256" key="4">
    <source>
        <dbReference type="ARBA" id="ARBA00023242"/>
    </source>
</evidence>
<comment type="caution">
    <text evidence="7">The sequence shown here is derived from an EMBL/GenBank/DDBJ whole genome shotgun (WGS) entry which is preliminary data.</text>
</comment>
<feature type="region of interest" description="Disordered" evidence="5">
    <location>
        <begin position="1"/>
        <end position="95"/>
    </location>
</feature>
<name>A0ABQ7JBW5_9APIC</name>
<accession>A0ABQ7JBW5</accession>
<feature type="domain" description="K Homology" evidence="6">
    <location>
        <begin position="180"/>
        <end position="245"/>
    </location>
</feature>
<sequence length="267" mass="29720">MEIELPDIPENSLSSSEPSIVPHGAAVSEVPKTSGKSHLHTRTTSSENPHVRHSSGATVSNRSNIVRKPSRKKGLSTKTATAHSSPSLPLTRIPVPPHRYTPLRNQWMELLPPLIEHMHLQVRVNTMKRCVEVRQAPTCTDPTALQKGTDYIKAFLLGFELQDAIALLRLDDLFVESFETHDVKRLQGAHLSRCIARIAGKDGKTKHAIENATRTRIVLADQKIHILGNYESIKLARDSVCSLILGSPPGKVYNHLRTVAKRLQQRF</sequence>
<dbReference type="SMART" id="SM00322">
    <property type="entry name" value="KH"/>
    <property type="match status" value="1"/>
</dbReference>
<keyword evidence="3" id="KW-0694">RNA-binding</keyword>
<evidence type="ECO:0000256" key="2">
    <source>
        <dbReference type="ARBA" id="ARBA00007515"/>
    </source>
</evidence>
<dbReference type="PANTHER" id="PTHR12826:SF13">
    <property type="entry name" value="RNA-BINDING PROTEIN PNO1"/>
    <property type="match status" value="1"/>
</dbReference>
<dbReference type="SUPFAM" id="SSF54791">
    <property type="entry name" value="Eukaryotic type KH-domain (KH-domain type I)"/>
    <property type="match status" value="1"/>
</dbReference>
<organism evidence="7 8">
    <name type="scientific">Cardiosporidium cionae</name>
    <dbReference type="NCBI Taxonomy" id="476202"/>
    <lineage>
        <taxon>Eukaryota</taxon>
        <taxon>Sar</taxon>
        <taxon>Alveolata</taxon>
        <taxon>Apicomplexa</taxon>
        <taxon>Aconoidasida</taxon>
        <taxon>Nephromycida</taxon>
        <taxon>Cardiosporidium</taxon>
    </lineage>
</organism>
<feature type="compositionally biased region" description="Polar residues" evidence="5">
    <location>
        <begin position="76"/>
        <end position="88"/>
    </location>
</feature>
<keyword evidence="8" id="KW-1185">Reference proteome</keyword>
<evidence type="ECO:0000259" key="6">
    <source>
        <dbReference type="SMART" id="SM00322"/>
    </source>
</evidence>
<dbReference type="CDD" id="cd22392">
    <property type="entry name" value="KH-I_PNO1_rpt2"/>
    <property type="match status" value="1"/>
</dbReference>
<dbReference type="PANTHER" id="PTHR12826">
    <property type="entry name" value="RIBONUCLEASE Y"/>
    <property type="match status" value="1"/>
</dbReference>
<comment type="similarity">
    <text evidence="2">Belongs to the PNO1 family.</text>
</comment>
<reference evidence="7 8" key="1">
    <citation type="journal article" date="2020" name="bioRxiv">
        <title>Metabolic contributions of an alphaproteobacterial endosymbiont in the apicomplexan Cardiosporidium cionae.</title>
        <authorList>
            <person name="Hunter E.S."/>
            <person name="Paight C.J."/>
            <person name="Lane C.E."/>
        </authorList>
    </citation>
    <scope>NUCLEOTIDE SEQUENCE [LARGE SCALE GENOMIC DNA]</scope>
    <source>
        <strain evidence="7">ESH_2018</strain>
    </source>
</reference>
<dbReference type="InterPro" id="IPR036612">
    <property type="entry name" value="KH_dom_type_1_sf"/>
</dbReference>
<evidence type="ECO:0000313" key="8">
    <source>
        <dbReference type="Proteomes" id="UP000823046"/>
    </source>
</evidence>
<dbReference type="InterPro" id="IPR004087">
    <property type="entry name" value="KH_dom"/>
</dbReference>
<dbReference type="Proteomes" id="UP000823046">
    <property type="component" value="Unassembled WGS sequence"/>
</dbReference>
<dbReference type="InterPro" id="IPR055211">
    <property type="entry name" value="KH_PNO1_2nd"/>
</dbReference>
<proteinExistence type="inferred from homology"/>
<feature type="compositionally biased region" description="Polar residues" evidence="5">
    <location>
        <begin position="55"/>
        <end position="64"/>
    </location>
</feature>
<protein>
    <submittedName>
        <fullName evidence="7">Pre-rRna-processing protein PNO1</fullName>
    </submittedName>
</protein>
<dbReference type="InterPro" id="IPR055212">
    <property type="entry name" value="KH-I_PNO1_first"/>
</dbReference>
<evidence type="ECO:0000256" key="5">
    <source>
        <dbReference type="SAM" id="MobiDB-lite"/>
    </source>
</evidence>
<keyword evidence="4" id="KW-0539">Nucleus</keyword>
<dbReference type="Gene3D" id="3.30.1370.10">
    <property type="entry name" value="K Homology domain, type 1"/>
    <property type="match status" value="1"/>
</dbReference>
<dbReference type="CDD" id="cd22391">
    <property type="entry name" value="KH-I_PNO1_rpt1"/>
    <property type="match status" value="1"/>
</dbReference>
<gene>
    <name evidence="7" type="ORF">IE077_004324</name>
</gene>
<comment type="subcellular location">
    <subcellularLocation>
        <location evidence="1">Nucleus</location>
        <location evidence="1">Nucleolus</location>
    </subcellularLocation>
</comment>
<evidence type="ECO:0000313" key="7">
    <source>
        <dbReference type="EMBL" id="KAF8821507.1"/>
    </source>
</evidence>
<dbReference type="EMBL" id="JADAQX010000172">
    <property type="protein sequence ID" value="KAF8821507.1"/>
    <property type="molecule type" value="Genomic_DNA"/>
</dbReference>
<dbReference type="Pfam" id="PF22891">
    <property type="entry name" value="KH_PNO1_2nd"/>
    <property type="match status" value="1"/>
</dbReference>
<evidence type="ECO:0000256" key="3">
    <source>
        <dbReference type="ARBA" id="ARBA00022884"/>
    </source>
</evidence>
<evidence type="ECO:0000256" key="1">
    <source>
        <dbReference type="ARBA" id="ARBA00004604"/>
    </source>
</evidence>